<dbReference type="GO" id="GO:0034703">
    <property type="term" value="C:cation channel complex"/>
    <property type="evidence" value="ECO:0007669"/>
    <property type="project" value="UniProtKB-ARBA"/>
</dbReference>
<feature type="domain" description="Ion transport" evidence="10">
    <location>
        <begin position="687"/>
        <end position="783"/>
    </location>
</feature>
<evidence type="ECO:0000256" key="3">
    <source>
        <dbReference type="ARBA" id="ARBA00022737"/>
    </source>
</evidence>
<keyword evidence="2 9" id="KW-0812">Transmembrane</keyword>
<evidence type="ECO:0000259" key="10">
    <source>
        <dbReference type="Pfam" id="PF00520"/>
    </source>
</evidence>
<evidence type="ECO:0000256" key="1">
    <source>
        <dbReference type="ARBA" id="ARBA00004141"/>
    </source>
</evidence>
<feature type="repeat" description="ANK" evidence="7">
    <location>
        <begin position="297"/>
        <end position="329"/>
    </location>
</feature>
<dbReference type="PROSITE" id="PS50297">
    <property type="entry name" value="ANK_REP_REGION"/>
    <property type="match status" value="7"/>
</dbReference>
<dbReference type="InterPro" id="IPR005821">
    <property type="entry name" value="Ion_trans_dom"/>
</dbReference>
<evidence type="ECO:0000256" key="5">
    <source>
        <dbReference type="ARBA" id="ARBA00023043"/>
    </source>
</evidence>
<dbReference type="InterPro" id="IPR036770">
    <property type="entry name" value="Ankyrin_rpt-contain_sf"/>
</dbReference>
<evidence type="ECO:0000313" key="11">
    <source>
        <dbReference type="EMBL" id="KOB67879.1"/>
    </source>
</evidence>
<evidence type="ECO:0000313" key="12">
    <source>
        <dbReference type="Proteomes" id="UP000037510"/>
    </source>
</evidence>
<evidence type="ECO:0000256" key="4">
    <source>
        <dbReference type="ARBA" id="ARBA00022989"/>
    </source>
</evidence>
<keyword evidence="11" id="KW-0675">Receptor</keyword>
<dbReference type="InterPro" id="IPR002110">
    <property type="entry name" value="Ankyrin_rpt"/>
</dbReference>
<evidence type="ECO:0000256" key="8">
    <source>
        <dbReference type="SAM" id="MobiDB-lite"/>
    </source>
</evidence>
<feature type="repeat" description="ANK" evidence="7">
    <location>
        <begin position="93"/>
        <end position="125"/>
    </location>
</feature>
<dbReference type="PANTHER" id="PTHR24198">
    <property type="entry name" value="ANKYRIN REPEAT AND PROTEIN KINASE DOMAIN-CONTAINING PROTEIN"/>
    <property type="match status" value="1"/>
</dbReference>
<feature type="repeat" description="ANK" evidence="7">
    <location>
        <begin position="408"/>
        <end position="440"/>
    </location>
</feature>
<dbReference type="STRING" id="104452.A0A0L7KXW8"/>
<keyword evidence="4 9" id="KW-1133">Transmembrane helix</keyword>
<dbReference type="AlphaFoldDB" id="A0A0L7KXW8"/>
<proteinExistence type="predicted"/>
<dbReference type="EMBL" id="JTDY01004676">
    <property type="protein sequence ID" value="KOB67879.1"/>
    <property type="molecule type" value="Genomic_DNA"/>
</dbReference>
<feature type="transmembrane region" description="Helical" evidence="9">
    <location>
        <begin position="753"/>
        <end position="776"/>
    </location>
</feature>
<evidence type="ECO:0000256" key="7">
    <source>
        <dbReference type="PROSITE-ProRule" id="PRU00023"/>
    </source>
</evidence>
<comment type="subcellular location">
    <subcellularLocation>
        <location evidence="1">Membrane</location>
        <topology evidence="1">Multi-pass membrane protein</topology>
    </subcellularLocation>
</comment>
<dbReference type="Gene3D" id="1.10.287.70">
    <property type="match status" value="1"/>
</dbReference>
<evidence type="ECO:0000256" key="9">
    <source>
        <dbReference type="SAM" id="Phobius"/>
    </source>
</evidence>
<dbReference type="SUPFAM" id="SSF81324">
    <property type="entry name" value="Voltage-gated potassium channels"/>
    <property type="match status" value="1"/>
</dbReference>
<comment type="caution">
    <text evidence="11">The sequence shown here is derived from an EMBL/GenBank/DDBJ whole genome shotgun (WGS) entry which is preliminary data.</text>
</comment>
<dbReference type="Pfam" id="PF12796">
    <property type="entry name" value="Ank_2"/>
    <property type="match status" value="3"/>
</dbReference>
<dbReference type="SMART" id="SM00248">
    <property type="entry name" value="ANK"/>
    <property type="match status" value="9"/>
</dbReference>
<dbReference type="Pfam" id="PF00520">
    <property type="entry name" value="Ion_trans"/>
    <property type="match status" value="1"/>
</dbReference>
<dbReference type="Proteomes" id="UP000037510">
    <property type="component" value="Unassembled WGS sequence"/>
</dbReference>
<keyword evidence="6 9" id="KW-0472">Membrane</keyword>
<dbReference type="Gene3D" id="1.25.40.20">
    <property type="entry name" value="Ankyrin repeat-containing domain"/>
    <property type="match status" value="4"/>
</dbReference>
<gene>
    <name evidence="11" type="ORF">OBRU01_19152</name>
</gene>
<dbReference type="SUPFAM" id="SSF48403">
    <property type="entry name" value="Ankyrin repeat"/>
    <property type="match status" value="1"/>
</dbReference>
<evidence type="ECO:0000256" key="6">
    <source>
        <dbReference type="ARBA" id="ARBA00023136"/>
    </source>
</evidence>
<feature type="transmembrane region" description="Helical" evidence="9">
    <location>
        <begin position="685"/>
        <end position="704"/>
    </location>
</feature>
<dbReference type="PANTHER" id="PTHR24198:SF165">
    <property type="entry name" value="ANKYRIN REPEAT-CONTAINING PROTEIN-RELATED"/>
    <property type="match status" value="1"/>
</dbReference>
<reference evidence="11 12" key="1">
    <citation type="journal article" date="2015" name="Genome Biol. Evol.">
        <title>The genome of winter moth (Operophtera brumata) provides a genomic perspective on sexual dimorphism and phenology.</title>
        <authorList>
            <person name="Derks M.F."/>
            <person name="Smit S."/>
            <person name="Salis L."/>
            <person name="Schijlen E."/>
            <person name="Bossers A."/>
            <person name="Mateman C."/>
            <person name="Pijl A.S."/>
            <person name="de Ridder D."/>
            <person name="Groenen M.A."/>
            <person name="Visser M.E."/>
            <person name="Megens H.J."/>
        </authorList>
    </citation>
    <scope>NUCLEOTIDE SEQUENCE [LARGE SCALE GENOMIC DNA]</scope>
    <source>
        <strain evidence="11">WM2013NL</strain>
        <tissue evidence="11">Head and thorax</tissue>
    </source>
</reference>
<sequence>MGRTPLHVAAWAGHVQHLGLFLELPEAIQKKIDHGEVTPEVEEEVRKLRVDLEDIVNTHCTLGEMSINVPKEWRDSVEHNCHKIAERLPFFQPGWTPLHAASSSARHHCVRLLLAAGAEPCLRDVTSRTPLEVAGSAYYAHTGNKQQALPSLHPLGFAEVVAMLLATDCRSSNISKRINLHTPLHTAVELESLDSITQLLEAGACAVNLNRDGETPLHAFIYFDFQHPQSPSSLIVDVKDKDGYTVLHSCVLNNWLPGSLYGETPLHSAAELEQLDILKEILAFAKDTKVIDKTNKRGETALFKSVTKGNIDCAKMLLKQGASIEATLPDRRNVLHIAAARGLYDMLKFLLDYNYTVTRKSVNDVTVDDRKGYGPIHFAAERGHLECIKLLLSRNAYINLKATSSIHKGQTPLHIAARKNNTEIVKLILKNNNESIYMEDALGWNALHTACYYASRDVIKLLLREGSDISAYTGGESKLRKTAIQLIMNNVSKPTEFMLDIFDSCISCDYACSEDPNCEVTVDYGILLPNKHDIDSDKVDNFGILVSHKDINNMEMKVIQTLLKTGNAYDQKRLLIHPLVESFLCLKWKALVPFFYIMLVLYGLFVMTLTSFILSVYYYRDSQNRTDLNSKGPTHVYPYNKDLDRPEWLDCSAWVYVLYFTISLIVLQELLYMKVSRRYFLQLETWILLTFVILVIGFALSFMIEYHSKIPFENPWAAFVKTMVMMTSEFDYDDLVKKKDSANLKISLIIIRLLFLIFMILASIVLMNLMVAVAVHDLNDLEVQGNIMRLEKQVEFLASLETLVNVKTFIKILPKKLKYKLKFVRSLTKISLKPCEPSWSYSKAIPAHVRDAIIDKGQYQKEKNDDQVDCNNVQKKLDHIFAVISADRKHGNGWASKHDIDDVKKQIDSVNNKLDKVLHYLLDIDVERGEAEDGENRRPLLSTNSNGRPDGRQRPERPGNLGLTITTQ</sequence>
<dbReference type="GO" id="GO:0005216">
    <property type="term" value="F:monoatomic ion channel activity"/>
    <property type="evidence" value="ECO:0007669"/>
    <property type="project" value="InterPro"/>
</dbReference>
<feature type="region of interest" description="Disordered" evidence="8">
    <location>
        <begin position="931"/>
        <end position="968"/>
    </location>
</feature>
<feature type="transmembrane region" description="Helical" evidence="9">
    <location>
        <begin position="653"/>
        <end position="673"/>
    </location>
</feature>
<keyword evidence="12" id="KW-1185">Reference proteome</keyword>
<protein>
    <submittedName>
        <fullName evidence="11">Transient receptor potential channel pyrexia</fullName>
    </submittedName>
</protein>
<dbReference type="PROSITE" id="PS50088">
    <property type="entry name" value="ANK_REPEAT"/>
    <property type="match status" value="7"/>
</dbReference>
<feature type="repeat" description="ANK" evidence="7">
    <location>
        <begin position="371"/>
        <end position="403"/>
    </location>
</feature>
<keyword evidence="3" id="KW-0677">Repeat</keyword>
<feature type="transmembrane region" description="Helical" evidence="9">
    <location>
        <begin position="594"/>
        <end position="619"/>
    </location>
</feature>
<dbReference type="PRINTS" id="PR01415">
    <property type="entry name" value="ANKYRIN"/>
</dbReference>
<accession>A0A0L7KXW8</accession>
<feature type="repeat" description="ANK" evidence="7">
    <location>
        <begin position="442"/>
        <end position="474"/>
    </location>
</feature>
<keyword evidence="5 7" id="KW-0040">ANK repeat</keyword>
<evidence type="ECO:0000256" key="2">
    <source>
        <dbReference type="ARBA" id="ARBA00022692"/>
    </source>
</evidence>
<dbReference type="Pfam" id="PF00023">
    <property type="entry name" value="Ank"/>
    <property type="match status" value="2"/>
</dbReference>
<organism evidence="11 12">
    <name type="scientific">Operophtera brumata</name>
    <name type="common">Winter moth</name>
    <name type="synonym">Phalaena brumata</name>
    <dbReference type="NCBI Taxonomy" id="104452"/>
    <lineage>
        <taxon>Eukaryota</taxon>
        <taxon>Metazoa</taxon>
        <taxon>Ecdysozoa</taxon>
        <taxon>Arthropoda</taxon>
        <taxon>Hexapoda</taxon>
        <taxon>Insecta</taxon>
        <taxon>Pterygota</taxon>
        <taxon>Neoptera</taxon>
        <taxon>Endopterygota</taxon>
        <taxon>Lepidoptera</taxon>
        <taxon>Glossata</taxon>
        <taxon>Ditrysia</taxon>
        <taxon>Geometroidea</taxon>
        <taxon>Geometridae</taxon>
        <taxon>Larentiinae</taxon>
        <taxon>Operophtera</taxon>
    </lineage>
</organism>
<feature type="repeat" description="ANK" evidence="7">
    <location>
        <begin position="1"/>
        <end position="23"/>
    </location>
</feature>
<name>A0A0L7KXW8_OPEBR</name>
<feature type="repeat" description="ANK" evidence="7">
    <location>
        <begin position="261"/>
        <end position="293"/>
    </location>
</feature>